<dbReference type="Gene3D" id="3.40.50.150">
    <property type="entry name" value="Vaccinia Virus protein VP39"/>
    <property type="match status" value="1"/>
</dbReference>
<sequence length="198" mass="21514">MVDRLKLDPARIARLKDPKRLETVDPERIWQVVPTCPTGVIADIGTGAGYLALPFAARLPGATIHACDVLAGMLDLVHESAQAQSLDNLECVLMAETDTGLPDCSVDLVTMVQVHHELDDPEAVLGECRRILKSRGHLAIVDWKHPDEGGPGGATGRRVAAIDIHTQLQRTGFTDVRSHPTYPLHNLITARPETNQTS</sequence>
<evidence type="ECO:0000259" key="1">
    <source>
        <dbReference type="Pfam" id="PF08241"/>
    </source>
</evidence>
<dbReference type="InterPro" id="IPR029063">
    <property type="entry name" value="SAM-dependent_MTases_sf"/>
</dbReference>
<gene>
    <name evidence="2" type="ORF">METZ01_LOCUS217370</name>
</gene>
<proteinExistence type="predicted"/>
<feature type="domain" description="Methyltransferase type 11" evidence="1">
    <location>
        <begin position="43"/>
        <end position="140"/>
    </location>
</feature>
<dbReference type="CDD" id="cd02440">
    <property type="entry name" value="AdoMet_MTases"/>
    <property type="match status" value="1"/>
</dbReference>
<dbReference type="AlphaFoldDB" id="A0A382FN13"/>
<dbReference type="SUPFAM" id="SSF53335">
    <property type="entry name" value="S-adenosyl-L-methionine-dependent methyltransferases"/>
    <property type="match status" value="1"/>
</dbReference>
<dbReference type="InterPro" id="IPR013216">
    <property type="entry name" value="Methyltransf_11"/>
</dbReference>
<dbReference type="GO" id="GO:0008757">
    <property type="term" value="F:S-adenosylmethionine-dependent methyltransferase activity"/>
    <property type="evidence" value="ECO:0007669"/>
    <property type="project" value="InterPro"/>
</dbReference>
<dbReference type="EMBL" id="UINC01050945">
    <property type="protein sequence ID" value="SVB64516.1"/>
    <property type="molecule type" value="Genomic_DNA"/>
</dbReference>
<reference evidence="2" key="1">
    <citation type="submission" date="2018-05" db="EMBL/GenBank/DDBJ databases">
        <authorList>
            <person name="Lanie J.A."/>
            <person name="Ng W.-L."/>
            <person name="Kazmierczak K.M."/>
            <person name="Andrzejewski T.M."/>
            <person name="Davidsen T.M."/>
            <person name="Wayne K.J."/>
            <person name="Tettelin H."/>
            <person name="Glass J.I."/>
            <person name="Rusch D."/>
            <person name="Podicherti R."/>
            <person name="Tsui H.-C.T."/>
            <person name="Winkler M.E."/>
        </authorList>
    </citation>
    <scope>NUCLEOTIDE SEQUENCE</scope>
</reference>
<protein>
    <recommendedName>
        <fullName evidence="1">Methyltransferase type 11 domain-containing protein</fullName>
    </recommendedName>
</protein>
<accession>A0A382FN13</accession>
<dbReference type="PANTHER" id="PTHR43591">
    <property type="entry name" value="METHYLTRANSFERASE"/>
    <property type="match status" value="1"/>
</dbReference>
<dbReference type="PANTHER" id="PTHR43591:SF99">
    <property type="entry name" value="OS06G0646000 PROTEIN"/>
    <property type="match status" value="1"/>
</dbReference>
<dbReference type="Pfam" id="PF08241">
    <property type="entry name" value="Methyltransf_11"/>
    <property type="match status" value="1"/>
</dbReference>
<evidence type="ECO:0000313" key="2">
    <source>
        <dbReference type="EMBL" id="SVB64516.1"/>
    </source>
</evidence>
<name>A0A382FN13_9ZZZZ</name>
<organism evidence="2">
    <name type="scientific">marine metagenome</name>
    <dbReference type="NCBI Taxonomy" id="408172"/>
    <lineage>
        <taxon>unclassified sequences</taxon>
        <taxon>metagenomes</taxon>
        <taxon>ecological metagenomes</taxon>
    </lineage>
</organism>